<comment type="caution">
    <text evidence="1">The sequence shown here is derived from an EMBL/GenBank/DDBJ whole genome shotgun (WGS) entry which is preliminary data.</text>
</comment>
<dbReference type="EMBL" id="JAATJH010000002">
    <property type="protein sequence ID" value="NJC26483.1"/>
    <property type="molecule type" value="Genomic_DNA"/>
</dbReference>
<reference evidence="1 2" key="1">
    <citation type="submission" date="2020-03" db="EMBL/GenBank/DDBJ databases">
        <title>Genomic Encyclopedia of Type Strains, Phase IV (KMG-IV): sequencing the most valuable type-strain genomes for metagenomic binning, comparative biology and taxonomic classification.</title>
        <authorList>
            <person name="Goeker M."/>
        </authorList>
    </citation>
    <scope>NUCLEOTIDE SEQUENCE [LARGE SCALE GENOMIC DNA]</scope>
    <source>
        <strain evidence="1 2">DSM 105096</strain>
    </source>
</reference>
<proteinExistence type="predicted"/>
<organism evidence="1 2">
    <name type="scientific">Neolewinella antarctica</name>
    <dbReference type="NCBI Taxonomy" id="442734"/>
    <lineage>
        <taxon>Bacteria</taxon>
        <taxon>Pseudomonadati</taxon>
        <taxon>Bacteroidota</taxon>
        <taxon>Saprospiria</taxon>
        <taxon>Saprospirales</taxon>
        <taxon>Lewinellaceae</taxon>
        <taxon>Neolewinella</taxon>
    </lineage>
</organism>
<accession>A0ABX0XB32</accession>
<protein>
    <submittedName>
        <fullName evidence="1">Uncharacterized protein</fullName>
    </submittedName>
</protein>
<keyword evidence="2" id="KW-1185">Reference proteome</keyword>
<dbReference type="Proteomes" id="UP000770785">
    <property type="component" value="Unassembled WGS sequence"/>
</dbReference>
<name>A0ABX0XB32_9BACT</name>
<sequence length="44" mass="5273">MPAKTKKLLIRLLYSRFQLVGCRTYALTNAKEEYNSVHLKQWME</sequence>
<gene>
    <name evidence="1" type="ORF">GGR27_001982</name>
</gene>
<evidence type="ECO:0000313" key="1">
    <source>
        <dbReference type="EMBL" id="NJC26483.1"/>
    </source>
</evidence>
<evidence type="ECO:0000313" key="2">
    <source>
        <dbReference type="Proteomes" id="UP000770785"/>
    </source>
</evidence>